<proteinExistence type="predicted"/>
<evidence type="ECO:0000313" key="2">
    <source>
        <dbReference type="Proteomes" id="UP000032250"/>
    </source>
</evidence>
<dbReference type="Pfam" id="PF00805">
    <property type="entry name" value="Pentapeptide"/>
    <property type="match status" value="1"/>
</dbReference>
<dbReference type="RefSeq" id="WP_003484926.1">
    <property type="nucleotide sequence ID" value="NZ_JXSU01000007.1"/>
</dbReference>
<comment type="caution">
    <text evidence="1">The sequence shown here is derived from an EMBL/GenBank/DDBJ whole genome shotgun (WGS) entry which is preliminary data.</text>
</comment>
<dbReference type="Proteomes" id="UP000032250">
    <property type="component" value="Unassembled WGS sequence"/>
</dbReference>
<sequence>MRKLSQEEFKEILKNRKPKERLVLKEIELFDMDFTSWNLSNIDFSLSAFHRVKFDEANLEYSSVFNTLFDECTVRKTNFRHANLECAVLRYADMTGCNIEGANLYGAVLEYAKLDAIISDKDTKWFHLRCPEKGAFLAYKKCFNDRLVQLLIPADAKRTSATLPSCRCNKAKVLTIKSFDYKESYVEAWSLVDENFVYSVGEWVEVKDFNEDRWMDSTTGIHFWMTREEAKNY</sequence>
<evidence type="ECO:0000313" key="1">
    <source>
        <dbReference type="EMBL" id="KIS24222.1"/>
    </source>
</evidence>
<dbReference type="InterPro" id="IPR043919">
    <property type="entry name" value="DUF5758"/>
</dbReference>
<dbReference type="HOGENOM" id="CLU_088939_0_0_9"/>
<dbReference type="Pfam" id="PF19062">
    <property type="entry name" value="DUF5758"/>
    <property type="match status" value="1"/>
</dbReference>
<name>A0A0D1BWL2_CLOBO</name>
<dbReference type="InterPro" id="IPR051082">
    <property type="entry name" value="Pentapeptide-BTB/POZ_domain"/>
</dbReference>
<dbReference type="PATRIC" id="fig|1379739.3.peg.2739"/>
<dbReference type="AlphaFoldDB" id="A0A0D1BWL2"/>
<reference evidence="1 2" key="1">
    <citation type="submission" date="2014-06" db="EMBL/GenBank/DDBJ databases">
        <title>Genome characterization of distinct group I Clostridium botulinum lineages.</title>
        <authorList>
            <person name="Giordani F."/>
            <person name="Anselmo A."/>
            <person name="Fillo S."/>
            <person name="Palozzi A.M."/>
            <person name="Fortunato A."/>
            <person name="Gentile B."/>
            <person name="Ciammaruconi A."/>
            <person name="Anniballi F."/>
            <person name="De Medici D."/>
            <person name="Lista F."/>
        </authorList>
    </citation>
    <scope>NUCLEOTIDE SEQUENCE [LARGE SCALE GENOMIC DNA]</scope>
    <source>
        <strain evidence="1 2">B2 450</strain>
    </source>
</reference>
<dbReference type="PANTHER" id="PTHR14136:SF17">
    <property type="entry name" value="BTB_POZ DOMAIN-CONTAINING PROTEIN KCTD9"/>
    <property type="match status" value="1"/>
</dbReference>
<accession>A0A0D1BWL2</accession>
<dbReference type="OrthoDB" id="2989145at2"/>
<organism evidence="1 2">
    <name type="scientific">Clostridium botulinum B2 450</name>
    <dbReference type="NCBI Taxonomy" id="1379739"/>
    <lineage>
        <taxon>Bacteria</taxon>
        <taxon>Bacillati</taxon>
        <taxon>Bacillota</taxon>
        <taxon>Clostridia</taxon>
        <taxon>Eubacteriales</taxon>
        <taxon>Clostridiaceae</taxon>
        <taxon>Clostridium</taxon>
    </lineage>
</organism>
<protein>
    <submittedName>
        <fullName evidence="1">Pentapeptide repeat-containing protein</fullName>
    </submittedName>
</protein>
<dbReference type="PANTHER" id="PTHR14136">
    <property type="entry name" value="BTB_POZ DOMAIN-CONTAINING PROTEIN KCTD9"/>
    <property type="match status" value="1"/>
</dbReference>
<dbReference type="EMBL" id="JXSU01000007">
    <property type="protein sequence ID" value="KIS24222.1"/>
    <property type="molecule type" value="Genomic_DNA"/>
</dbReference>
<gene>
    <name evidence="1" type="ORF">N495_11780</name>
</gene>
<dbReference type="Gene3D" id="2.160.20.80">
    <property type="entry name" value="E3 ubiquitin-protein ligase SopA"/>
    <property type="match status" value="1"/>
</dbReference>
<dbReference type="SUPFAM" id="SSF141571">
    <property type="entry name" value="Pentapeptide repeat-like"/>
    <property type="match status" value="1"/>
</dbReference>
<dbReference type="InterPro" id="IPR001646">
    <property type="entry name" value="5peptide_repeat"/>
</dbReference>